<reference evidence="2 3" key="1">
    <citation type="submission" date="2016-10" db="EMBL/GenBank/DDBJ databases">
        <authorList>
            <person name="de Groot N.N."/>
        </authorList>
    </citation>
    <scope>NUCLEOTIDE SEQUENCE [LARGE SCALE GENOMIC DNA]</scope>
    <source>
        <strain evidence="2 3">CGMCC 1.10267</strain>
    </source>
</reference>
<dbReference type="EMBL" id="FNCS01000008">
    <property type="protein sequence ID" value="SDG77483.1"/>
    <property type="molecule type" value="Genomic_DNA"/>
</dbReference>
<dbReference type="NCBIfam" id="TIGR00199">
    <property type="entry name" value="PncC_domain"/>
    <property type="match status" value="1"/>
</dbReference>
<keyword evidence="3" id="KW-1185">Reference proteome</keyword>
<dbReference type="OrthoDB" id="9801454at2"/>
<evidence type="ECO:0000313" key="2">
    <source>
        <dbReference type="EMBL" id="SDG77483.1"/>
    </source>
</evidence>
<dbReference type="InterPro" id="IPR036653">
    <property type="entry name" value="CinA-like_C"/>
</dbReference>
<dbReference type="Pfam" id="PF02464">
    <property type="entry name" value="CinA"/>
    <property type="match status" value="1"/>
</dbReference>
<gene>
    <name evidence="2" type="ORF">SAMN04487974_10814</name>
</gene>
<feature type="domain" description="CinA C-terminal" evidence="1">
    <location>
        <begin position="8"/>
        <end position="159"/>
    </location>
</feature>
<sequence length="163" mass="16531">MLDNDTLDLAKKVNERLLDANHVVATAESCTGGLIAAALTSVAGSSAILYGGFVTYANAAKTNMIGVPAELIAEHGAVSEAVARAMAIGCRDTANVEAAIAVTGIAGPGGGSDAKPVGLVHFGLATSTAVLHRQERFGDLGRDAIRQASVRVALKMILEAYAA</sequence>
<dbReference type="Gene3D" id="3.90.950.20">
    <property type="entry name" value="CinA-like"/>
    <property type="match status" value="1"/>
</dbReference>
<dbReference type="RefSeq" id="WP_090597097.1">
    <property type="nucleotide sequence ID" value="NZ_FNCS01000008.1"/>
</dbReference>
<proteinExistence type="predicted"/>
<dbReference type="InterPro" id="IPR008136">
    <property type="entry name" value="CinA_C"/>
</dbReference>
<evidence type="ECO:0000313" key="3">
    <source>
        <dbReference type="Proteomes" id="UP000199495"/>
    </source>
</evidence>
<accession>A0A1G7WZX6</accession>
<dbReference type="AlphaFoldDB" id="A0A1G7WZX6"/>
<dbReference type="Proteomes" id="UP000199495">
    <property type="component" value="Unassembled WGS sequence"/>
</dbReference>
<protein>
    <submittedName>
        <fullName evidence="2">Nicotinamide-nucleotide amidase</fullName>
    </submittedName>
</protein>
<dbReference type="STRING" id="440168.SAMN04487974_10814"/>
<evidence type="ECO:0000259" key="1">
    <source>
        <dbReference type="Pfam" id="PF02464"/>
    </source>
</evidence>
<dbReference type="SUPFAM" id="SSF142433">
    <property type="entry name" value="CinA-like"/>
    <property type="match status" value="1"/>
</dbReference>
<name>A0A1G7WZX6_9HYPH</name>
<organism evidence="2 3">
    <name type="scientific">Pelagibacterium luteolum</name>
    <dbReference type="NCBI Taxonomy" id="440168"/>
    <lineage>
        <taxon>Bacteria</taxon>
        <taxon>Pseudomonadati</taxon>
        <taxon>Pseudomonadota</taxon>
        <taxon>Alphaproteobacteria</taxon>
        <taxon>Hyphomicrobiales</taxon>
        <taxon>Devosiaceae</taxon>
        <taxon>Pelagibacterium</taxon>
    </lineage>
</organism>